<organism evidence="2 3">
    <name type="scientific">Nocardiopsis mangrovi</name>
    <dbReference type="NCBI Taxonomy" id="1179818"/>
    <lineage>
        <taxon>Bacteria</taxon>
        <taxon>Bacillati</taxon>
        <taxon>Actinomycetota</taxon>
        <taxon>Actinomycetes</taxon>
        <taxon>Streptosporangiales</taxon>
        <taxon>Nocardiopsidaceae</taxon>
        <taxon>Nocardiopsis</taxon>
    </lineage>
</organism>
<gene>
    <name evidence="2" type="ORF">ACFO4E_10740</name>
</gene>
<dbReference type="Proteomes" id="UP001595923">
    <property type="component" value="Unassembled WGS sequence"/>
</dbReference>
<evidence type="ECO:0000313" key="3">
    <source>
        <dbReference type="Proteomes" id="UP001595923"/>
    </source>
</evidence>
<sequence>MSGDGMSIDPEQMAQFGALTQQPADLVRKTMKEVVTEAEALHRLAWGDGDEIAKIGDQKYRPALDQIRDAGEELAGALDIAGENTVKNAGELRDADDRSLDLGNDLANNMPGGGRIRN</sequence>
<dbReference type="EMBL" id="JBHSFQ010000008">
    <property type="protein sequence ID" value="MFC4562332.1"/>
    <property type="molecule type" value="Genomic_DNA"/>
</dbReference>
<reference evidence="3" key="1">
    <citation type="journal article" date="2019" name="Int. J. Syst. Evol. Microbiol.">
        <title>The Global Catalogue of Microorganisms (GCM) 10K type strain sequencing project: providing services to taxonomists for standard genome sequencing and annotation.</title>
        <authorList>
            <consortium name="The Broad Institute Genomics Platform"/>
            <consortium name="The Broad Institute Genome Sequencing Center for Infectious Disease"/>
            <person name="Wu L."/>
            <person name="Ma J."/>
        </authorList>
    </citation>
    <scope>NUCLEOTIDE SEQUENCE [LARGE SCALE GENOMIC DNA]</scope>
    <source>
        <strain evidence="3">XZYJ18</strain>
    </source>
</reference>
<protein>
    <submittedName>
        <fullName evidence="2">Uncharacterized protein</fullName>
    </submittedName>
</protein>
<evidence type="ECO:0000313" key="2">
    <source>
        <dbReference type="EMBL" id="MFC4562332.1"/>
    </source>
</evidence>
<accession>A0ABV9DVA2</accession>
<comment type="caution">
    <text evidence="2">The sequence shown here is derived from an EMBL/GenBank/DDBJ whole genome shotgun (WGS) entry which is preliminary data.</text>
</comment>
<feature type="region of interest" description="Disordered" evidence="1">
    <location>
        <begin position="96"/>
        <end position="118"/>
    </location>
</feature>
<proteinExistence type="predicted"/>
<dbReference type="RefSeq" id="WP_378573466.1">
    <property type="nucleotide sequence ID" value="NZ_JBHSFQ010000008.1"/>
</dbReference>
<name>A0ABV9DVA2_9ACTN</name>
<keyword evidence="3" id="KW-1185">Reference proteome</keyword>
<evidence type="ECO:0000256" key="1">
    <source>
        <dbReference type="SAM" id="MobiDB-lite"/>
    </source>
</evidence>